<accession>A0A1K2C988</accession>
<dbReference type="InterPro" id="IPR045660">
    <property type="entry name" value="DUF6390"/>
</dbReference>
<proteinExistence type="predicted"/>
<evidence type="ECO:0000313" key="1">
    <source>
        <dbReference type="EMBL" id="SFY07473.1"/>
    </source>
</evidence>
<dbReference type="EMBL" id="FPJO01000010">
    <property type="protein sequence ID" value="SFY07473.1"/>
    <property type="molecule type" value="Genomic_DNA"/>
</dbReference>
<dbReference type="AlphaFoldDB" id="A0A1K2C988"/>
<dbReference type="Pfam" id="PF19927">
    <property type="entry name" value="DUF6390"/>
    <property type="match status" value="1"/>
</dbReference>
<dbReference type="STRING" id="1893.SAMN02787144_1010150"/>
<dbReference type="RefSeq" id="WP_072486385.1">
    <property type="nucleotide sequence ID" value="NZ_FPJO01000010.1"/>
</dbReference>
<gene>
    <name evidence="1" type="ORF">SAMN02787144_1010150</name>
</gene>
<protein>
    <submittedName>
        <fullName evidence="1">Uncharacterized protein</fullName>
    </submittedName>
</protein>
<name>A0A1K2C988_STRAR</name>
<evidence type="ECO:0000313" key="2">
    <source>
        <dbReference type="Proteomes" id="UP000181909"/>
    </source>
</evidence>
<organism evidence="1 2">
    <name type="scientific">Streptomyces atratus</name>
    <dbReference type="NCBI Taxonomy" id="1893"/>
    <lineage>
        <taxon>Bacteria</taxon>
        <taxon>Bacillati</taxon>
        <taxon>Actinomycetota</taxon>
        <taxon>Actinomycetes</taxon>
        <taxon>Kitasatosporales</taxon>
        <taxon>Streptomycetaceae</taxon>
        <taxon>Streptomyces</taxon>
    </lineage>
</organism>
<reference evidence="1 2" key="1">
    <citation type="submission" date="2016-11" db="EMBL/GenBank/DDBJ databases">
        <authorList>
            <person name="Jaros S."/>
            <person name="Januszkiewicz K."/>
            <person name="Wedrychowicz H."/>
        </authorList>
    </citation>
    <scope>NUCLEOTIDE SEQUENCE [LARGE SCALE GENOMIC DNA]</scope>
    <source>
        <strain evidence="1 2">OK807</strain>
    </source>
</reference>
<sequence>MSAEGALLFARYAYPPNELGYCGPADAAALLRRDATAEIERRARQFEGAWCYLQFLAETAGLADPLDVRVVEAYWIGNELLDRADPAALVERMTDRFRGQRGGTWRDAGRRALAHHSFQVFEVYPWAPMLRSMGRPTALSVLDQCRVRTGVVVAADRDIATVRSRPLCWDGAGLADGAWREETVRCSAGGLTLLDGLSAGDRVALHWDWVCDVISDEQARRIEFLEERRRTDLGLSSCGPDTGIHGTPG</sequence>
<dbReference type="Proteomes" id="UP000181909">
    <property type="component" value="Unassembled WGS sequence"/>
</dbReference>